<name>A0A9C7PYK3_9RHOD</name>
<dbReference type="EMBL" id="BQMJ01000031">
    <property type="protein sequence ID" value="GJQ12257.1"/>
    <property type="molecule type" value="Genomic_DNA"/>
</dbReference>
<evidence type="ECO:0000313" key="1">
    <source>
        <dbReference type="EMBL" id="GJQ12257.1"/>
    </source>
</evidence>
<organism evidence="1 2">
    <name type="scientific">Galdieria partita</name>
    <dbReference type="NCBI Taxonomy" id="83374"/>
    <lineage>
        <taxon>Eukaryota</taxon>
        <taxon>Rhodophyta</taxon>
        <taxon>Bangiophyceae</taxon>
        <taxon>Galdieriales</taxon>
        <taxon>Galdieriaceae</taxon>
        <taxon>Galdieria</taxon>
    </lineage>
</organism>
<accession>A0A9C7PYK3</accession>
<reference evidence="1" key="2">
    <citation type="submission" date="2022-01" db="EMBL/GenBank/DDBJ databases">
        <authorList>
            <person name="Hirooka S."/>
            <person name="Miyagishima S.Y."/>
        </authorList>
    </citation>
    <scope>NUCLEOTIDE SEQUENCE</scope>
    <source>
        <strain evidence="1">NBRC 102759</strain>
    </source>
</reference>
<dbReference type="Proteomes" id="UP001061958">
    <property type="component" value="Unassembled WGS sequence"/>
</dbReference>
<evidence type="ECO:0000313" key="2">
    <source>
        <dbReference type="Proteomes" id="UP001061958"/>
    </source>
</evidence>
<comment type="caution">
    <text evidence="1">The sequence shown here is derived from an EMBL/GenBank/DDBJ whole genome shotgun (WGS) entry which is preliminary data.</text>
</comment>
<reference evidence="1" key="1">
    <citation type="journal article" date="2022" name="Proc. Natl. Acad. Sci. U.S.A.">
        <title>Life cycle and functional genomics of the unicellular red alga Galdieria for elucidating algal and plant evolution and industrial use.</title>
        <authorList>
            <person name="Hirooka S."/>
            <person name="Itabashi T."/>
            <person name="Ichinose T.M."/>
            <person name="Onuma R."/>
            <person name="Fujiwara T."/>
            <person name="Yamashita S."/>
            <person name="Jong L.W."/>
            <person name="Tomita R."/>
            <person name="Iwane A.H."/>
            <person name="Miyagishima S.Y."/>
        </authorList>
    </citation>
    <scope>NUCLEOTIDE SEQUENCE</scope>
    <source>
        <strain evidence="1">NBRC 102759</strain>
    </source>
</reference>
<protein>
    <submittedName>
        <fullName evidence="1">Uncharacterized protein</fullName>
    </submittedName>
</protein>
<dbReference type="AlphaFoldDB" id="A0A9C7PYK3"/>
<keyword evidence="2" id="KW-1185">Reference proteome</keyword>
<dbReference type="OrthoDB" id="10332254at2759"/>
<gene>
    <name evidence="1" type="ORF">GpartN1_g4048.t1</name>
</gene>
<sequence>MAQFHTAIDTKEHISSTLQRWVTYVQAWKALSEEGKEHLQVVAQYLLYLRAGAVESLFESHGRNNCHEHVSVVSQHWEKVKELISKLEKVKHGMHRCLSTLETLCNDSVDTVLFCTLSVSQLMKYMGPVTAAFSKDFTCKQQIVSSFWNYTSRDILLILITIWWRQPLIDPIEVDFVVGAIVAELAIDEYNILGKDSERNFLYSSLPTNTSNSEIFSYLLS</sequence>
<proteinExistence type="predicted"/>